<dbReference type="Pfam" id="PF23254">
    <property type="entry name" value="KH_PARP14_8"/>
    <property type="match status" value="1"/>
</dbReference>
<dbReference type="SUPFAM" id="SSF117839">
    <property type="entry name" value="WWE domain"/>
    <property type="match status" value="1"/>
</dbReference>
<dbReference type="PROSITE" id="PS50918">
    <property type="entry name" value="WWE"/>
    <property type="match status" value="1"/>
</dbReference>
<evidence type="ECO:0000259" key="1">
    <source>
        <dbReference type="PROSITE" id="PS50918"/>
    </source>
</evidence>
<dbReference type="EMBL" id="JAODUO010003962">
    <property type="protein sequence ID" value="KAK2145307.1"/>
    <property type="molecule type" value="Genomic_DNA"/>
</dbReference>
<feature type="domain" description="WWE" evidence="1">
    <location>
        <begin position="139"/>
        <end position="215"/>
    </location>
</feature>
<sequence>MVDSFRKRAFKMASGKKGWLSSLPSLRFMPGTVEDSPVNRQHITFNIYGRSPAAIRAAKDAIQQLCDKESTEVILKSEQDQASITKLTQAQVNRVTGLQDRFDVKIAIQKTPPDVCIRIEGRKADTAQAQTEIVNIFRQVEQDAKDKELASVQWKFDEGGCFTDYPVDINLMLEKGFQLKQRYVEWKKSNETFRVTFDTMKETSRRDLSGVDVKREYTNGRCIFICD</sequence>
<accession>A0AAD9J389</accession>
<comment type="caution">
    <text evidence="2">The sequence shown here is derived from an EMBL/GenBank/DDBJ whole genome shotgun (WGS) entry which is preliminary data.</text>
</comment>
<evidence type="ECO:0000313" key="2">
    <source>
        <dbReference type="EMBL" id="KAK2145307.1"/>
    </source>
</evidence>
<dbReference type="Gene3D" id="3.30.720.50">
    <property type="match status" value="1"/>
</dbReference>
<keyword evidence="3" id="KW-1185">Reference proteome</keyword>
<dbReference type="InterPro" id="IPR004170">
    <property type="entry name" value="WWE_dom"/>
</dbReference>
<dbReference type="AlphaFoldDB" id="A0AAD9J389"/>
<dbReference type="Proteomes" id="UP001209878">
    <property type="component" value="Unassembled WGS sequence"/>
</dbReference>
<proteinExistence type="predicted"/>
<organism evidence="2 3">
    <name type="scientific">Ridgeia piscesae</name>
    <name type="common">Tubeworm</name>
    <dbReference type="NCBI Taxonomy" id="27915"/>
    <lineage>
        <taxon>Eukaryota</taxon>
        <taxon>Metazoa</taxon>
        <taxon>Spiralia</taxon>
        <taxon>Lophotrochozoa</taxon>
        <taxon>Annelida</taxon>
        <taxon>Polychaeta</taxon>
        <taxon>Sedentaria</taxon>
        <taxon>Canalipalpata</taxon>
        <taxon>Sabellida</taxon>
        <taxon>Siboglinidae</taxon>
        <taxon>Ridgeia</taxon>
    </lineage>
</organism>
<dbReference type="InterPro" id="IPR057049">
    <property type="entry name" value="PARP14_KH_8"/>
</dbReference>
<dbReference type="InterPro" id="IPR037197">
    <property type="entry name" value="WWE_dom_sf"/>
</dbReference>
<name>A0AAD9J389_RIDPI</name>
<gene>
    <name evidence="2" type="ORF">NP493_3961g00005</name>
</gene>
<protein>
    <recommendedName>
        <fullName evidence="1">WWE domain-containing protein</fullName>
    </recommendedName>
</protein>
<reference evidence="2" key="1">
    <citation type="journal article" date="2023" name="Mol. Biol. Evol.">
        <title>Third-Generation Sequencing Reveals the Adaptive Role of the Epigenome in Three Deep-Sea Polychaetes.</title>
        <authorList>
            <person name="Perez M."/>
            <person name="Aroh O."/>
            <person name="Sun Y."/>
            <person name="Lan Y."/>
            <person name="Juniper S.K."/>
            <person name="Young C.R."/>
            <person name="Angers B."/>
            <person name="Qian P.Y."/>
        </authorList>
    </citation>
    <scope>NUCLEOTIDE SEQUENCE</scope>
    <source>
        <strain evidence="2">R07B-5</strain>
    </source>
</reference>
<evidence type="ECO:0000313" key="3">
    <source>
        <dbReference type="Proteomes" id="UP001209878"/>
    </source>
</evidence>